<evidence type="ECO:0000313" key="1">
    <source>
        <dbReference type="EMBL" id="SDQ68688.1"/>
    </source>
</evidence>
<reference evidence="1 2" key="1">
    <citation type="submission" date="2016-10" db="EMBL/GenBank/DDBJ databases">
        <authorList>
            <person name="de Groot N.N."/>
        </authorList>
    </citation>
    <scope>NUCLEOTIDE SEQUENCE [LARGE SCALE GENOMIC DNA]</scope>
    <source>
        <strain evidence="1 2">DSM 43794</strain>
    </source>
</reference>
<dbReference type="Proteomes" id="UP000217103">
    <property type="component" value="Unassembled WGS sequence"/>
</dbReference>
<keyword evidence="2" id="KW-1185">Reference proteome</keyword>
<accession>A0A1H1CXR6</accession>
<protein>
    <submittedName>
        <fullName evidence="1">Uncharacterized protein</fullName>
    </submittedName>
</protein>
<organism evidence="1 2">
    <name type="scientific">Thermostaphylospora chromogena</name>
    <dbReference type="NCBI Taxonomy" id="35622"/>
    <lineage>
        <taxon>Bacteria</taxon>
        <taxon>Bacillati</taxon>
        <taxon>Actinomycetota</taxon>
        <taxon>Actinomycetes</taxon>
        <taxon>Streptosporangiales</taxon>
        <taxon>Thermomonosporaceae</taxon>
        <taxon>Thermostaphylospora</taxon>
    </lineage>
</organism>
<name>A0A1H1CXR6_9ACTN</name>
<evidence type="ECO:0000313" key="2">
    <source>
        <dbReference type="Proteomes" id="UP000217103"/>
    </source>
</evidence>
<proteinExistence type="predicted"/>
<sequence length="133" mass="14809">MVTAIRAEMARSETTRKAYRELARLIPEREAVEGVRWLRAAMGRSDSVEIDGRLIPISARPGEPVARLIHAACTEAGISRYLLSPHVQVQDIRRAPTPEEAADLERRRKEAQKRAWRRIADRAAGQDGGSDAA</sequence>
<gene>
    <name evidence="1" type="ORF">SAMN04489764_1693</name>
</gene>
<dbReference type="STRING" id="35622.SAMN04489764_1693"/>
<dbReference type="EMBL" id="FNKK01000002">
    <property type="protein sequence ID" value="SDQ68688.1"/>
    <property type="molecule type" value="Genomic_DNA"/>
</dbReference>
<dbReference type="AlphaFoldDB" id="A0A1H1CXR6"/>